<organism evidence="1 2">
    <name type="scientific">Clostridium saccharobutylicum</name>
    <dbReference type="NCBI Taxonomy" id="169679"/>
    <lineage>
        <taxon>Bacteria</taxon>
        <taxon>Bacillati</taxon>
        <taxon>Bacillota</taxon>
        <taxon>Clostridia</taxon>
        <taxon>Eubacteriales</taxon>
        <taxon>Clostridiaceae</taxon>
        <taxon>Clostridium</taxon>
    </lineage>
</organism>
<accession>A0A1S8NHN2</accession>
<gene>
    <name evidence="1" type="ORF">CLOSAC_02560</name>
</gene>
<dbReference type="RefSeq" id="WP_077863746.1">
    <property type="nucleotide sequence ID" value="NZ_LZYZ01000001.1"/>
</dbReference>
<reference evidence="1 2" key="1">
    <citation type="submission" date="2016-05" db="EMBL/GenBank/DDBJ databases">
        <title>Microbial solvent formation.</title>
        <authorList>
            <person name="Poehlein A."/>
            <person name="Montoya Solano J.D."/>
            <person name="Flitsch S."/>
            <person name="Krabben P."/>
            <person name="Duerre P."/>
            <person name="Daniel R."/>
        </authorList>
    </citation>
    <scope>NUCLEOTIDE SEQUENCE [LARGE SCALE GENOMIC DNA]</scope>
    <source>
        <strain evidence="1 2">L1-8</strain>
    </source>
</reference>
<dbReference type="AlphaFoldDB" id="A0A1S8NHN2"/>
<evidence type="ECO:0000313" key="2">
    <source>
        <dbReference type="Proteomes" id="UP000191154"/>
    </source>
</evidence>
<proteinExistence type="predicted"/>
<evidence type="ECO:0000313" key="1">
    <source>
        <dbReference type="EMBL" id="OOM15985.1"/>
    </source>
</evidence>
<protein>
    <submittedName>
        <fullName evidence="1">Uncharacterized protein</fullName>
    </submittedName>
</protein>
<sequence length="161" mass="18461">MYSKVIKYLSEKDAIKILVKINGAGRNCEVMSSIPKEFSERLNTIGKIRYRIGVVSTFLSIVYPLCSKYAEIGKISFGYPSVESAVLDWAWKEQGSANHLAKRGILTVKETEIFEKLGGLLSDMLRKYTDKIKLDSDEIRELYYEFFNNKNPLDVMFNLPK</sequence>
<name>A0A1S8NHN2_CLOSA</name>
<comment type="caution">
    <text evidence="1">The sequence shown here is derived from an EMBL/GenBank/DDBJ whole genome shotgun (WGS) entry which is preliminary data.</text>
</comment>
<dbReference type="Proteomes" id="UP000191154">
    <property type="component" value="Unassembled WGS sequence"/>
</dbReference>
<dbReference type="EMBL" id="LZYZ01000001">
    <property type="protein sequence ID" value="OOM15985.1"/>
    <property type="molecule type" value="Genomic_DNA"/>
</dbReference>